<name>A0A4Q1D338_9BACT</name>
<dbReference type="Proteomes" id="UP000290545">
    <property type="component" value="Unassembled WGS sequence"/>
</dbReference>
<dbReference type="InterPro" id="IPR029058">
    <property type="entry name" value="AB_hydrolase_fold"/>
</dbReference>
<comment type="caution">
    <text evidence="2">The sequence shown here is derived from an EMBL/GenBank/DDBJ whole genome shotgun (WGS) entry which is preliminary data.</text>
</comment>
<keyword evidence="3" id="KW-1185">Reference proteome</keyword>
<reference evidence="2 3" key="1">
    <citation type="submission" date="2019-01" db="EMBL/GenBank/DDBJ databases">
        <title>Filimonas sp. strain TTM-71.</title>
        <authorList>
            <person name="Chen W.-M."/>
        </authorList>
    </citation>
    <scope>NUCLEOTIDE SEQUENCE [LARGE SCALE GENOMIC DNA]</scope>
    <source>
        <strain evidence="2 3">TTM-71</strain>
    </source>
</reference>
<feature type="repeat" description="TPR" evidence="1">
    <location>
        <begin position="312"/>
        <end position="345"/>
    </location>
</feature>
<dbReference type="PROSITE" id="PS50005">
    <property type="entry name" value="TPR"/>
    <property type="match status" value="1"/>
</dbReference>
<dbReference type="SUPFAM" id="SSF53474">
    <property type="entry name" value="alpha/beta-Hydrolases"/>
    <property type="match status" value="1"/>
</dbReference>
<dbReference type="OrthoDB" id="9784036at2"/>
<dbReference type="PANTHER" id="PTHR48098:SF6">
    <property type="entry name" value="FERRI-BACILLIBACTIN ESTERASE BESA"/>
    <property type="match status" value="1"/>
</dbReference>
<dbReference type="PROSITE" id="PS51257">
    <property type="entry name" value="PROKAR_LIPOPROTEIN"/>
    <property type="match status" value="1"/>
</dbReference>
<dbReference type="Pfam" id="PF13181">
    <property type="entry name" value="TPR_8"/>
    <property type="match status" value="2"/>
</dbReference>
<evidence type="ECO:0000313" key="3">
    <source>
        <dbReference type="Proteomes" id="UP000290545"/>
    </source>
</evidence>
<organism evidence="2 3">
    <name type="scientific">Filimonas effusa</name>
    <dbReference type="NCBI Taxonomy" id="2508721"/>
    <lineage>
        <taxon>Bacteria</taxon>
        <taxon>Pseudomonadati</taxon>
        <taxon>Bacteroidota</taxon>
        <taxon>Chitinophagia</taxon>
        <taxon>Chitinophagales</taxon>
        <taxon>Chitinophagaceae</taxon>
        <taxon>Filimonas</taxon>
    </lineage>
</organism>
<protein>
    <submittedName>
        <fullName evidence="2">Uncharacterized protein</fullName>
    </submittedName>
</protein>
<dbReference type="PANTHER" id="PTHR48098">
    <property type="entry name" value="ENTEROCHELIN ESTERASE-RELATED"/>
    <property type="match status" value="1"/>
</dbReference>
<dbReference type="SUPFAM" id="SSF48452">
    <property type="entry name" value="TPR-like"/>
    <property type="match status" value="1"/>
</dbReference>
<dbReference type="Gene3D" id="1.25.40.10">
    <property type="entry name" value="Tetratricopeptide repeat domain"/>
    <property type="match status" value="1"/>
</dbReference>
<gene>
    <name evidence="2" type="ORF">ESB13_18105</name>
</gene>
<keyword evidence="1" id="KW-0802">TPR repeat</keyword>
<dbReference type="InterPro" id="IPR019734">
    <property type="entry name" value="TPR_rpt"/>
</dbReference>
<dbReference type="SMART" id="SM00028">
    <property type="entry name" value="TPR"/>
    <property type="match status" value="2"/>
</dbReference>
<sequence length="395" mass="44513">MQMRIKDVVVLIVVLFLACKGVAQVETAILLPEKKDSIASRYLDRKQEILIHLPGSYAKSGLNYPVIVYLDGQDQGLKNLLISNLDRLMYGREIPEAIVIGIPHHHGRGDLSIESASEDTTPFMKFVTTELISFLDQNYRTLDFRTFIGHSLGGQFLAYSMTRYPDVFNAVIAISPALNYPDTESWYKRKTLTALEHFAQGKRHNHLYFCVGDAGFQDAGFKTGAEELAAILTNANNSGLYWKFDVLPGFTHGSSPAAGIPMGLIQVFKYWPFLETRSYEILVKNQGSPLKEVLEQEARIKDIYGVDIPLPRSVYWQFGKYELGKGNYDNAVKFFEKNMALDKNGSTPRSLMGDALAKMGKKEAAKKYYQEAINLLKEGESRKELEEKIKQLDGN</sequence>
<evidence type="ECO:0000313" key="2">
    <source>
        <dbReference type="EMBL" id="RXK81709.1"/>
    </source>
</evidence>
<dbReference type="Gene3D" id="3.40.50.1820">
    <property type="entry name" value="alpha/beta hydrolase"/>
    <property type="match status" value="1"/>
</dbReference>
<dbReference type="InterPro" id="IPR050583">
    <property type="entry name" value="Mycobacterial_A85_antigen"/>
</dbReference>
<accession>A0A4Q1D338</accession>
<dbReference type="InterPro" id="IPR011990">
    <property type="entry name" value="TPR-like_helical_dom_sf"/>
</dbReference>
<dbReference type="EMBL" id="SDHZ01000003">
    <property type="protein sequence ID" value="RXK81709.1"/>
    <property type="molecule type" value="Genomic_DNA"/>
</dbReference>
<dbReference type="AlphaFoldDB" id="A0A4Q1D338"/>
<dbReference type="InterPro" id="IPR000801">
    <property type="entry name" value="Esterase-like"/>
</dbReference>
<dbReference type="Pfam" id="PF00756">
    <property type="entry name" value="Esterase"/>
    <property type="match status" value="1"/>
</dbReference>
<evidence type="ECO:0000256" key="1">
    <source>
        <dbReference type="PROSITE-ProRule" id="PRU00339"/>
    </source>
</evidence>
<proteinExistence type="predicted"/>